<accession>A0AA88CTM3</accession>
<dbReference type="EMBL" id="BTGU01008522">
    <property type="protein sequence ID" value="GMN29741.1"/>
    <property type="molecule type" value="Genomic_DNA"/>
</dbReference>
<comment type="caution">
    <text evidence="2">The sequence shown here is derived from an EMBL/GenBank/DDBJ whole genome shotgun (WGS) entry which is preliminary data.</text>
</comment>
<organism evidence="2 3">
    <name type="scientific">Ficus carica</name>
    <name type="common">Common fig</name>
    <dbReference type="NCBI Taxonomy" id="3494"/>
    <lineage>
        <taxon>Eukaryota</taxon>
        <taxon>Viridiplantae</taxon>
        <taxon>Streptophyta</taxon>
        <taxon>Embryophyta</taxon>
        <taxon>Tracheophyta</taxon>
        <taxon>Spermatophyta</taxon>
        <taxon>Magnoliopsida</taxon>
        <taxon>eudicotyledons</taxon>
        <taxon>Gunneridae</taxon>
        <taxon>Pentapetalae</taxon>
        <taxon>rosids</taxon>
        <taxon>fabids</taxon>
        <taxon>Rosales</taxon>
        <taxon>Moraceae</taxon>
        <taxon>Ficeae</taxon>
        <taxon>Ficus</taxon>
    </lineage>
</organism>
<keyword evidence="3" id="KW-1185">Reference proteome</keyword>
<gene>
    <name evidence="2" type="ORF">TIFTF001_050619</name>
</gene>
<evidence type="ECO:0000256" key="1">
    <source>
        <dbReference type="SAM" id="MobiDB-lite"/>
    </source>
</evidence>
<feature type="compositionally biased region" description="Low complexity" evidence="1">
    <location>
        <begin position="40"/>
        <end position="53"/>
    </location>
</feature>
<feature type="region of interest" description="Disordered" evidence="1">
    <location>
        <begin position="40"/>
        <end position="98"/>
    </location>
</feature>
<reference evidence="2" key="1">
    <citation type="submission" date="2023-07" db="EMBL/GenBank/DDBJ databases">
        <title>draft genome sequence of fig (Ficus carica).</title>
        <authorList>
            <person name="Takahashi T."/>
            <person name="Nishimura K."/>
        </authorList>
    </citation>
    <scope>NUCLEOTIDE SEQUENCE</scope>
</reference>
<dbReference type="AlphaFoldDB" id="A0AA88CTM3"/>
<dbReference type="Proteomes" id="UP001187192">
    <property type="component" value="Unassembled WGS sequence"/>
</dbReference>
<sequence length="98" mass="10842">MLAGFPDRPDRWIGQAGREIPVRTSEHLCLLVFRSRPRSLAGRGRSAGWSRGRSAGKGRAGWARRGGPVRPVRTSEQKMFAGFLDDRSGRSRNPGPDQ</sequence>
<evidence type="ECO:0000313" key="3">
    <source>
        <dbReference type="Proteomes" id="UP001187192"/>
    </source>
</evidence>
<proteinExistence type="predicted"/>
<evidence type="ECO:0000313" key="2">
    <source>
        <dbReference type="EMBL" id="GMN29741.1"/>
    </source>
</evidence>
<name>A0AA88CTM3_FICCA</name>
<feature type="compositionally biased region" description="Low complexity" evidence="1">
    <location>
        <begin position="60"/>
        <end position="72"/>
    </location>
</feature>
<protein>
    <submittedName>
        <fullName evidence="2">Uncharacterized protein</fullName>
    </submittedName>
</protein>